<organism evidence="1 2">
    <name type="scientific">Noviherbaspirillum humi</name>
    <dbReference type="NCBI Taxonomy" id="1688639"/>
    <lineage>
        <taxon>Bacteria</taxon>
        <taxon>Pseudomonadati</taxon>
        <taxon>Pseudomonadota</taxon>
        <taxon>Betaproteobacteria</taxon>
        <taxon>Burkholderiales</taxon>
        <taxon>Oxalobacteraceae</taxon>
        <taxon>Noviherbaspirillum</taxon>
    </lineage>
</organism>
<dbReference type="EMBL" id="FZOT01000007">
    <property type="protein sequence ID" value="SNS82581.1"/>
    <property type="molecule type" value="Genomic_DNA"/>
</dbReference>
<evidence type="ECO:0000313" key="1">
    <source>
        <dbReference type="EMBL" id="SNS82581.1"/>
    </source>
</evidence>
<name>A0A239HN58_9BURK</name>
<dbReference type="Proteomes" id="UP000198284">
    <property type="component" value="Unassembled WGS sequence"/>
</dbReference>
<accession>A0A239HN58</accession>
<reference evidence="1 2" key="1">
    <citation type="submission" date="2017-06" db="EMBL/GenBank/DDBJ databases">
        <authorList>
            <person name="Kim H.J."/>
            <person name="Triplett B.A."/>
        </authorList>
    </citation>
    <scope>NUCLEOTIDE SEQUENCE [LARGE SCALE GENOMIC DNA]</scope>
    <source>
        <strain evidence="1 2">U15</strain>
    </source>
</reference>
<protein>
    <recommendedName>
        <fullName evidence="3">PilX N-terminal</fullName>
    </recommendedName>
</protein>
<gene>
    <name evidence="1" type="ORF">SAMN06265795_10770</name>
</gene>
<keyword evidence="2" id="KW-1185">Reference proteome</keyword>
<proteinExistence type="predicted"/>
<sequence length="404" mass="40682">MNTPITRKFQRGAVSLAVTLLILFLLTAVVQAGLSLSSGVNRNAVDTDDRAQALLIAESAAERAAARFAGGAACDAGTTSSSIGETSVSMLGSGMASISYVSYTSGVCVVSITGSTTSGSGSLVRGASRSIQASVVSTANSVNASQFVSPTATSGPISGLTHTVAAGTTMVLVNLAWKSGTSCNQTWSVSTLSFTGSDGNTYSAVPASLLYSSPSSNCNGNLNRIWAQTFYIMNPPSGGSLNNGVLNLSIGSGSTFGNKFYLLVGYIDVSDVLMSGSTPVLTGFGIGGSDTGNPIAPSVTTNSTRYSLVVDNIGLASNGNLASFDASVCTGRTAAWNGKGNMVGQGTYCPSVAPGTTVTMRWPSQGSDYAISGVAVPASSAGLPSGGRVRTKGGGVQGWREIVQ</sequence>
<dbReference type="AlphaFoldDB" id="A0A239HN58"/>
<evidence type="ECO:0008006" key="3">
    <source>
        <dbReference type="Google" id="ProtNLM"/>
    </source>
</evidence>
<evidence type="ECO:0000313" key="2">
    <source>
        <dbReference type="Proteomes" id="UP000198284"/>
    </source>
</evidence>